<accession>R4JGN6</accession>
<reference evidence="2 3" key="1">
    <citation type="submission" date="2013-02" db="EMBL/GenBank/DDBJ databases">
        <authorList>
            <person name="Lukaszewicz M."/>
            <person name="Biegalska A."/>
            <person name="Krasowska A."/>
        </authorList>
    </citation>
    <scope>NUCLEOTIDE SEQUENCE [LARGE SCALE GENOMIC DNA]</scope>
</reference>
<evidence type="ECO:0000256" key="1">
    <source>
        <dbReference type="SAM" id="Phobius"/>
    </source>
</evidence>
<keyword evidence="1" id="KW-0472">Membrane</keyword>
<sequence>MFYFTLFLYLWLAIGFLTAFKSIFVDQMLKEGSPLYDTYEGRMLKDFTMKYWWVFFLIITFLGPVAPAIAIRSKIQLWRAKRAYLKLKKLEEEHKSREDDQE</sequence>
<keyword evidence="1" id="KW-0812">Transmembrane</keyword>
<dbReference type="Proteomes" id="UP000258501">
    <property type="component" value="Segment"/>
</dbReference>
<evidence type="ECO:0000313" key="2">
    <source>
        <dbReference type="EMBL" id="AGK86941.1"/>
    </source>
</evidence>
<keyword evidence="1" id="KW-1133">Transmembrane helix</keyword>
<gene>
    <name evidence="2" type="ORF">SIOphi_00665</name>
</gene>
<evidence type="ECO:0000313" key="3">
    <source>
        <dbReference type="Proteomes" id="UP000258501"/>
    </source>
</evidence>
<feature type="transmembrane region" description="Helical" evidence="1">
    <location>
        <begin position="51"/>
        <end position="71"/>
    </location>
</feature>
<dbReference type="EMBL" id="KC699836">
    <property type="protein sequence ID" value="AGK86941.1"/>
    <property type="molecule type" value="Genomic_DNA"/>
</dbReference>
<name>R4JGN6_9CAUD</name>
<keyword evidence="3" id="KW-1185">Reference proteome</keyword>
<organism evidence="2 3">
    <name type="scientific">Bacillus phage SIOphi</name>
    <dbReference type="NCBI Taxonomy" id="1285382"/>
    <lineage>
        <taxon>Viruses</taxon>
        <taxon>Duplodnaviria</taxon>
        <taxon>Heunggongvirae</taxon>
        <taxon>Uroviricota</taxon>
        <taxon>Caudoviricetes</taxon>
        <taxon>Herelleviridae</taxon>
        <taxon>Bastillevirinae</taxon>
        <taxon>Siophivirus</taxon>
        <taxon>Siophivirus SIOphi</taxon>
    </lineage>
</organism>
<proteinExistence type="predicted"/>
<protein>
    <submittedName>
        <fullName evidence="2">Uncharacterized protein</fullName>
    </submittedName>
</protein>